<proteinExistence type="predicted"/>
<dbReference type="Proteomes" id="UP001431784">
    <property type="component" value="Unassembled WGS sequence"/>
</dbReference>
<accession>A0ABT5T5V6</accession>
<protein>
    <recommendedName>
        <fullName evidence="3">DUF4760 domain-containing protein</fullName>
    </recommendedName>
</protein>
<reference evidence="1" key="1">
    <citation type="submission" date="2023-02" db="EMBL/GenBank/DDBJ databases">
        <title>Description of Roseinatronobacter alkalisoli sp. nov., an alkaliphilic bacerium isolated from soda soil.</title>
        <authorList>
            <person name="Wei W."/>
        </authorList>
    </citation>
    <scope>NUCLEOTIDE SEQUENCE</scope>
    <source>
        <strain evidence="1">HJB301</strain>
    </source>
</reference>
<dbReference type="EMBL" id="JAQZSM010000003">
    <property type="protein sequence ID" value="MDD7970493.1"/>
    <property type="molecule type" value="Genomic_DNA"/>
</dbReference>
<evidence type="ECO:0000313" key="2">
    <source>
        <dbReference type="Proteomes" id="UP001431784"/>
    </source>
</evidence>
<sequence length="203" mass="24045">MTFWASLTLGLIAAIVGTYFQHSLWKQKRREEIREYELKEVIELVGKISELFGKRVYAQREFFEKVDANLASQVDYEKASNAVGEWINNFYFIRAQLKRYFGKEISRFFEYELHKSLHDAFAFTKRTHKYGFENLSTNDKQEHEKVSSLHLIAARQISQMLNEINERIDISDFGTEKQTNNIEIGHLPRLETVFLIQRLLNTR</sequence>
<name>A0ABT5T5V6_9RHOB</name>
<evidence type="ECO:0008006" key="3">
    <source>
        <dbReference type="Google" id="ProtNLM"/>
    </source>
</evidence>
<gene>
    <name evidence="1" type="ORF">PUT78_05210</name>
</gene>
<keyword evidence="2" id="KW-1185">Reference proteome</keyword>
<comment type="caution">
    <text evidence="1">The sequence shown here is derived from an EMBL/GenBank/DDBJ whole genome shotgun (WGS) entry which is preliminary data.</text>
</comment>
<organism evidence="1 2">
    <name type="scientific">Roseinatronobacter alkalisoli</name>
    <dbReference type="NCBI Taxonomy" id="3028235"/>
    <lineage>
        <taxon>Bacteria</taxon>
        <taxon>Pseudomonadati</taxon>
        <taxon>Pseudomonadota</taxon>
        <taxon>Alphaproteobacteria</taxon>
        <taxon>Rhodobacterales</taxon>
        <taxon>Paracoccaceae</taxon>
        <taxon>Roseinatronobacter</taxon>
    </lineage>
</organism>
<evidence type="ECO:0000313" key="1">
    <source>
        <dbReference type="EMBL" id="MDD7970493.1"/>
    </source>
</evidence>
<dbReference type="RefSeq" id="WP_274351114.1">
    <property type="nucleotide sequence ID" value="NZ_JAQZSM010000003.1"/>
</dbReference>